<keyword evidence="2" id="KW-1133">Transmembrane helix</keyword>
<evidence type="ECO:0000256" key="1">
    <source>
        <dbReference type="SAM" id="Coils"/>
    </source>
</evidence>
<dbReference type="Proteomes" id="UP001447842">
    <property type="component" value="Chromosome"/>
</dbReference>
<name>A0ABZ3HAH7_9BACT</name>
<evidence type="ECO:0000313" key="4">
    <source>
        <dbReference type="Proteomes" id="UP001447842"/>
    </source>
</evidence>
<dbReference type="RefSeq" id="WP_345972801.1">
    <property type="nucleotide sequence ID" value="NZ_CP147920.1"/>
</dbReference>
<feature type="transmembrane region" description="Helical" evidence="2">
    <location>
        <begin position="7"/>
        <end position="26"/>
    </location>
</feature>
<evidence type="ECO:0000313" key="3">
    <source>
        <dbReference type="EMBL" id="XAU15241.1"/>
    </source>
</evidence>
<organism evidence="3 4">
    <name type="scientific">Sulfurimonas diazotrophicus</name>
    <dbReference type="NCBI Taxonomy" id="3131939"/>
    <lineage>
        <taxon>Bacteria</taxon>
        <taxon>Pseudomonadati</taxon>
        <taxon>Campylobacterota</taxon>
        <taxon>Epsilonproteobacteria</taxon>
        <taxon>Campylobacterales</taxon>
        <taxon>Sulfurimonadaceae</taxon>
        <taxon>Sulfurimonas</taxon>
    </lineage>
</organism>
<evidence type="ECO:0000256" key="2">
    <source>
        <dbReference type="SAM" id="Phobius"/>
    </source>
</evidence>
<dbReference type="EMBL" id="CP147920">
    <property type="protein sequence ID" value="XAU15241.1"/>
    <property type="molecule type" value="Genomic_DNA"/>
</dbReference>
<reference evidence="3 4" key="1">
    <citation type="submission" date="2024-03" db="EMBL/GenBank/DDBJ databases">
        <title>Sulfurimonas sp. HSL3-1.</title>
        <authorList>
            <person name="Wang S."/>
        </authorList>
    </citation>
    <scope>NUCLEOTIDE SEQUENCE [LARGE SCALE GENOMIC DNA]</scope>
    <source>
        <strain evidence="3 4">HSL3-1</strain>
    </source>
</reference>
<keyword evidence="1" id="KW-0175">Coiled coil</keyword>
<keyword evidence="2" id="KW-0472">Membrane</keyword>
<feature type="coiled-coil region" evidence="1">
    <location>
        <begin position="81"/>
        <end position="133"/>
    </location>
</feature>
<sequence>MKSSSVKLIILLLAMAFGVNLIIVLWCPKVYVSLGLATSNILNDNDVWAFRGQIGDVLAGHFTAISMLFVLWGLLQQQESIKQMNTSIEKQTEALTNQQEEIRLQNESLQAQVSEMQAQKEEMKQQKIEFERSNILATYERYFNRLSHLINAFEFDIVQSTTFHRQGLAALWKYKDTLEIYKVSDTVQEDLGKILAYLNYIYMNIQQIEKQHEKTKAILMSDLQQYLRQINFSETASIFALLFINKHPKSRYSLQEIVGAFSLAGASKEHQMELESIIRKLIENQRDDIHWKKPFLSDFSKAGIVKFLYPELVKLYDKTI</sequence>
<feature type="transmembrane region" description="Helical" evidence="2">
    <location>
        <begin position="57"/>
        <end position="75"/>
    </location>
</feature>
<accession>A0ABZ3HAH7</accession>
<gene>
    <name evidence="3" type="ORF">WCY31_00735</name>
</gene>
<proteinExistence type="predicted"/>
<protein>
    <submittedName>
        <fullName evidence="3">FlxA-like family protein</fullName>
    </submittedName>
</protein>
<keyword evidence="4" id="KW-1185">Reference proteome</keyword>
<keyword evidence="2" id="KW-0812">Transmembrane</keyword>